<dbReference type="PANTHER" id="PTHR30203">
    <property type="entry name" value="OUTER MEMBRANE CATION EFFLUX PROTEIN"/>
    <property type="match status" value="1"/>
</dbReference>
<dbReference type="Pfam" id="PF02321">
    <property type="entry name" value="OEP"/>
    <property type="match status" value="2"/>
</dbReference>
<organism evidence="4 5">
    <name type="scientific">Massilia cavernae</name>
    <dbReference type="NCBI Taxonomy" id="2320864"/>
    <lineage>
        <taxon>Bacteria</taxon>
        <taxon>Pseudomonadati</taxon>
        <taxon>Pseudomonadota</taxon>
        <taxon>Betaproteobacteria</taxon>
        <taxon>Burkholderiales</taxon>
        <taxon>Oxalobacteraceae</taxon>
        <taxon>Telluria group</taxon>
        <taxon>Massilia</taxon>
    </lineage>
</organism>
<evidence type="ECO:0000313" key="5">
    <source>
        <dbReference type="Proteomes" id="UP000284006"/>
    </source>
</evidence>
<comment type="caution">
    <text evidence="4">The sequence shown here is derived from an EMBL/GenBank/DDBJ whole genome shotgun (WGS) entry which is preliminary data.</text>
</comment>
<evidence type="ECO:0000256" key="2">
    <source>
        <dbReference type="SAM" id="Coils"/>
    </source>
</evidence>
<proteinExistence type="inferred from homology"/>
<feature type="signal peptide" evidence="3">
    <location>
        <begin position="1"/>
        <end position="20"/>
    </location>
</feature>
<keyword evidence="5" id="KW-1185">Reference proteome</keyword>
<dbReference type="AlphaFoldDB" id="A0A418Y4G3"/>
<dbReference type="Gene3D" id="1.20.1600.10">
    <property type="entry name" value="Outer membrane efflux proteins (OEP)"/>
    <property type="match status" value="1"/>
</dbReference>
<accession>A0A418Y4G3</accession>
<reference evidence="4 5" key="1">
    <citation type="submission" date="2018-09" db="EMBL/GenBank/DDBJ databases">
        <authorList>
            <person name="Zhu H."/>
        </authorList>
    </citation>
    <scope>NUCLEOTIDE SEQUENCE [LARGE SCALE GENOMIC DNA]</scope>
    <source>
        <strain evidence="4 5">K1S02-61</strain>
    </source>
</reference>
<name>A0A418Y4G3_9BURK</name>
<dbReference type="OrthoDB" id="9791261at2"/>
<feature type="coiled-coil region" evidence="2">
    <location>
        <begin position="301"/>
        <end position="346"/>
    </location>
</feature>
<protein>
    <submittedName>
        <fullName evidence="4">TolC family protein</fullName>
    </submittedName>
</protein>
<dbReference type="EMBL" id="QYUP01000080">
    <property type="protein sequence ID" value="RJG20645.1"/>
    <property type="molecule type" value="Genomic_DNA"/>
</dbReference>
<evidence type="ECO:0000256" key="1">
    <source>
        <dbReference type="ARBA" id="ARBA00007613"/>
    </source>
</evidence>
<dbReference type="SUPFAM" id="SSF56954">
    <property type="entry name" value="Outer membrane efflux proteins (OEP)"/>
    <property type="match status" value="1"/>
</dbReference>
<keyword evidence="3" id="KW-0732">Signal</keyword>
<dbReference type="InterPro" id="IPR010131">
    <property type="entry name" value="MdtP/NodT-like"/>
</dbReference>
<dbReference type="GO" id="GO:0015562">
    <property type="term" value="F:efflux transmembrane transporter activity"/>
    <property type="evidence" value="ECO:0007669"/>
    <property type="project" value="InterPro"/>
</dbReference>
<feature type="chain" id="PRO_5019206050" evidence="3">
    <location>
        <begin position="21"/>
        <end position="417"/>
    </location>
</feature>
<keyword evidence="2" id="KW-0175">Coiled coil</keyword>
<dbReference type="PANTHER" id="PTHR30203:SF24">
    <property type="entry name" value="BLR4935 PROTEIN"/>
    <property type="match status" value="1"/>
</dbReference>
<evidence type="ECO:0000313" key="4">
    <source>
        <dbReference type="EMBL" id="RJG20645.1"/>
    </source>
</evidence>
<dbReference type="InterPro" id="IPR003423">
    <property type="entry name" value="OMP_efflux"/>
</dbReference>
<dbReference type="Proteomes" id="UP000284006">
    <property type="component" value="Unassembled WGS sequence"/>
</dbReference>
<dbReference type="RefSeq" id="WP_119810300.1">
    <property type="nucleotide sequence ID" value="NZ_QYUP01000080.1"/>
</dbReference>
<sequence length="417" mass="44292">MPYIFAPLALALLLAHPALAAEPAAAPAPLTLDAALGLALQHNPVLTAATHEVHIAAGQRDQAAAIPNPEMSFLREGFEREGRTTTVMVNQVIELGGKRGARVAVAELDGAAASAELAAARGKVRAEVMTAFFDVLAAQERMKLAEASRELAQRATGAAARRVAAGRISPVEETRARVAEANSKIELNQAGSELEAARRQLAATWGSGAPSFGAVEASASTAPARPSAGELAGMLAQAPQLVLARLEVDRQQARADLERRRRVPDLTLSLGSKRDEQFGQRQAVVGVSLPIPLFDRNQGNMASALRRTDKARDELAALENRLALDVAQASLRLASAETELNIIRGEILPAAQSAHDVAVKGFELGKFSFLDVLDAQRTLFQARTQYVRSLAELHRAGADIERLLGRSAYKMPSAPTS</sequence>
<evidence type="ECO:0000256" key="3">
    <source>
        <dbReference type="SAM" id="SignalP"/>
    </source>
</evidence>
<comment type="similarity">
    <text evidence="1">Belongs to the outer membrane factor (OMF) (TC 1.B.17) family.</text>
</comment>
<gene>
    <name evidence="4" type="ORF">D3872_08110</name>
</gene>